<accession>A0A437A8L8</accession>
<name>A0A437A8L8_ARTFL</name>
<gene>
    <name evidence="2" type="ORF">DFL_001772</name>
</gene>
<dbReference type="RefSeq" id="XP_067493088.1">
    <property type="nucleotide sequence ID" value="XM_067630445.1"/>
</dbReference>
<proteinExistence type="predicted"/>
<reference evidence="2 3" key="1">
    <citation type="submission" date="2019-01" db="EMBL/GenBank/DDBJ databases">
        <title>Intercellular communication is required for trap formation in the nematode-trapping fungus Duddingtonia flagrans.</title>
        <authorList>
            <person name="Youssar L."/>
            <person name="Wernet V."/>
            <person name="Hensel N."/>
            <person name="Hildebrandt H.-G."/>
            <person name="Fischer R."/>
        </authorList>
    </citation>
    <scope>NUCLEOTIDE SEQUENCE [LARGE SCALE GENOMIC DNA]</scope>
    <source>
        <strain evidence="2 3">CBS H-5679</strain>
    </source>
</reference>
<organism evidence="2 3">
    <name type="scientific">Arthrobotrys flagrans</name>
    <name type="common">Nematode-trapping fungus</name>
    <name type="synonym">Trichothecium flagrans</name>
    <dbReference type="NCBI Taxonomy" id="97331"/>
    <lineage>
        <taxon>Eukaryota</taxon>
        <taxon>Fungi</taxon>
        <taxon>Dikarya</taxon>
        <taxon>Ascomycota</taxon>
        <taxon>Pezizomycotina</taxon>
        <taxon>Orbiliomycetes</taxon>
        <taxon>Orbiliales</taxon>
        <taxon>Orbiliaceae</taxon>
        <taxon>Arthrobotrys</taxon>
    </lineage>
</organism>
<comment type="caution">
    <text evidence="2">The sequence shown here is derived from an EMBL/GenBank/DDBJ whole genome shotgun (WGS) entry which is preliminary data.</text>
</comment>
<evidence type="ECO:0000313" key="2">
    <source>
        <dbReference type="EMBL" id="RVD87544.1"/>
    </source>
</evidence>
<feature type="region of interest" description="Disordered" evidence="1">
    <location>
        <begin position="32"/>
        <end position="51"/>
    </location>
</feature>
<keyword evidence="3" id="KW-1185">Reference proteome</keyword>
<evidence type="ECO:0000313" key="3">
    <source>
        <dbReference type="Proteomes" id="UP000283090"/>
    </source>
</evidence>
<evidence type="ECO:0000256" key="1">
    <source>
        <dbReference type="SAM" id="MobiDB-lite"/>
    </source>
</evidence>
<protein>
    <submittedName>
        <fullName evidence="2">Uncharacterized protein</fullName>
    </submittedName>
</protein>
<dbReference type="GeneID" id="93584083"/>
<dbReference type="VEuPathDB" id="FungiDB:DFL_001772"/>
<dbReference type="EMBL" id="SAEB01000003">
    <property type="protein sequence ID" value="RVD87544.1"/>
    <property type="molecule type" value="Genomic_DNA"/>
</dbReference>
<sequence length="96" mass="10614">MNAPGSRFRGCWKSCHTVDWCVTGPFQNTPQRSLATATKEEPRSIMAGGQTPSTPELKIVLEDLDIVPKKDLTVPLAFTVQSSSFFIARRNLSISF</sequence>
<dbReference type="AlphaFoldDB" id="A0A437A8L8"/>
<dbReference type="Proteomes" id="UP000283090">
    <property type="component" value="Unassembled WGS sequence"/>
</dbReference>